<evidence type="ECO:0000313" key="1">
    <source>
        <dbReference type="EMBL" id="MBC9981967.1"/>
    </source>
</evidence>
<evidence type="ECO:0000313" key="2">
    <source>
        <dbReference type="Proteomes" id="UP000639516"/>
    </source>
</evidence>
<keyword evidence="2" id="KW-1185">Reference proteome</keyword>
<proteinExistence type="predicted"/>
<sequence length="87" mass="9170">MGKFPASVLTTVNAPYSKKLDAPTLAHCLTHPEAAKAWPGQMSAFFGEVAPELQKAFAGAFHISEAELVTAAKTFAQFSGESYPLAA</sequence>
<name>A0ABR7UDM0_9BRAD</name>
<comment type="caution">
    <text evidence="1">The sequence shown here is derived from an EMBL/GenBank/DDBJ whole genome shotgun (WGS) entry which is preliminary data.</text>
</comment>
<organism evidence="1 2">
    <name type="scientific">Bradyrhizobium campsiandrae</name>
    <dbReference type="NCBI Taxonomy" id="1729892"/>
    <lineage>
        <taxon>Bacteria</taxon>
        <taxon>Pseudomonadati</taxon>
        <taxon>Pseudomonadota</taxon>
        <taxon>Alphaproteobacteria</taxon>
        <taxon>Hyphomicrobiales</taxon>
        <taxon>Nitrobacteraceae</taxon>
        <taxon>Bradyrhizobium</taxon>
    </lineage>
</organism>
<protein>
    <submittedName>
        <fullName evidence="1">Uncharacterized protein</fullName>
    </submittedName>
</protein>
<dbReference type="Proteomes" id="UP000639516">
    <property type="component" value="Unassembled WGS sequence"/>
</dbReference>
<reference evidence="1 2" key="1">
    <citation type="journal article" date="2020" name="Arch. Microbiol.">
        <title>Bradyrhizobium campsiandrae sp. nov., a nitrogen-fixing bacterial strain isolated from a native leguminous tree from the Amazon adapted to flooded conditions.</title>
        <authorList>
            <person name="Cabral Michel D."/>
            <person name="Martins da Costa E."/>
            <person name="Azarias Guimaraes A."/>
            <person name="Soares de Carvalho T."/>
            <person name="Santos de Castro Caputo P."/>
            <person name="Willems A."/>
            <person name="de Souza Moreira F.M."/>
        </authorList>
    </citation>
    <scope>NUCLEOTIDE SEQUENCE [LARGE SCALE GENOMIC DNA]</scope>
    <source>
        <strain evidence="2">INPA 384B</strain>
    </source>
</reference>
<gene>
    <name evidence="1" type="ORF">HA482_27520</name>
</gene>
<accession>A0ABR7UDM0</accession>
<dbReference type="EMBL" id="JAATTO010000044">
    <property type="protein sequence ID" value="MBC9981967.1"/>
    <property type="molecule type" value="Genomic_DNA"/>
</dbReference>